<dbReference type="InterPro" id="IPR009057">
    <property type="entry name" value="Homeodomain-like_sf"/>
</dbReference>
<dbReference type="EMBL" id="WIAO01000012">
    <property type="protein sequence ID" value="MQM26221.1"/>
    <property type="molecule type" value="Genomic_DNA"/>
</dbReference>
<dbReference type="PRINTS" id="PR00455">
    <property type="entry name" value="HTHTETR"/>
</dbReference>
<comment type="caution">
    <text evidence="4">The sequence shown here is derived from an EMBL/GenBank/DDBJ whole genome shotgun (WGS) entry which is preliminary data.</text>
</comment>
<dbReference type="PANTHER" id="PTHR30055:SF226">
    <property type="entry name" value="HTH-TYPE TRANSCRIPTIONAL REGULATOR PKSA"/>
    <property type="match status" value="1"/>
</dbReference>
<dbReference type="PANTHER" id="PTHR30055">
    <property type="entry name" value="HTH-TYPE TRANSCRIPTIONAL REGULATOR RUTR"/>
    <property type="match status" value="1"/>
</dbReference>
<dbReference type="PROSITE" id="PS50977">
    <property type="entry name" value="HTH_TETR_2"/>
    <property type="match status" value="1"/>
</dbReference>
<dbReference type="AlphaFoldDB" id="A0A6L5G9D8"/>
<accession>A0A6L5G9D8</accession>
<dbReference type="InterPro" id="IPR023772">
    <property type="entry name" value="DNA-bd_HTH_TetR-type_CS"/>
</dbReference>
<keyword evidence="5" id="KW-1185">Reference proteome</keyword>
<dbReference type="InterPro" id="IPR041669">
    <property type="entry name" value="TetR_C_15"/>
</dbReference>
<name>A0A6L5G9D8_9ACTN</name>
<gene>
    <name evidence="4" type="ORF">GFD30_11655</name>
</gene>
<evidence type="ECO:0000313" key="5">
    <source>
        <dbReference type="Proteomes" id="UP000477750"/>
    </source>
</evidence>
<dbReference type="GO" id="GO:0000976">
    <property type="term" value="F:transcription cis-regulatory region binding"/>
    <property type="evidence" value="ECO:0007669"/>
    <property type="project" value="TreeGrafter"/>
</dbReference>
<dbReference type="SUPFAM" id="SSF46689">
    <property type="entry name" value="Homeodomain-like"/>
    <property type="match status" value="1"/>
</dbReference>
<dbReference type="Gene3D" id="1.10.357.10">
    <property type="entry name" value="Tetracycline Repressor, domain 2"/>
    <property type="match status" value="1"/>
</dbReference>
<reference evidence="4 5" key="1">
    <citation type="submission" date="2019-10" db="EMBL/GenBank/DDBJ databases">
        <title>Glycomyces albidus sp. nov., a novel actinomycete isolated from rhizosphere soil of wheat (Triticum aestivum L.).</title>
        <authorList>
            <person name="Qian L."/>
        </authorList>
    </citation>
    <scope>NUCLEOTIDE SEQUENCE [LARGE SCALE GENOMIC DNA]</scope>
    <source>
        <strain evidence="4 5">NEAU-7082</strain>
    </source>
</reference>
<dbReference type="Proteomes" id="UP000477750">
    <property type="component" value="Unassembled WGS sequence"/>
</dbReference>
<evidence type="ECO:0000313" key="4">
    <source>
        <dbReference type="EMBL" id="MQM26221.1"/>
    </source>
</evidence>
<dbReference type="Pfam" id="PF00440">
    <property type="entry name" value="TetR_N"/>
    <property type="match status" value="1"/>
</dbReference>
<protein>
    <submittedName>
        <fullName evidence="4">TetR family transcriptional regulator</fullName>
    </submittedName>
</protein>
<feature type="DNA-binding region" description="H-T-H motif" evidence="2">
    <location>
        <begin position="21"/>
        <end position="40"/>
    </location>
</feature>
<dbReference type="PROSITE" id="PS01081">
    <property type="entry name" value="HTH_TETR_1"/>
    <property type="match status" value="1"/>
</dbReference>
<organism evidence="4 5">
    <name type="scientific">Glycomyces albidus</name>
    <dbReference type="NCBI Taxonomy" id="2656774"/>
    <lineage>
        <taxon>Bacteria</taxon>
        <taxon>Bacillati</taxon>
        <taxon>Actinomycetota</taxon>
        <taxon>Actinomycetes</taxon>
        <taxon>Glycomycetales</taxon>
        <taxon>Glycomycetaceae</taxon>
        <taxon>Glycomyces</taxon>
    </lineage>
</organism>
<feature type="domain" description="HTH tetR-type" evidence="3">
    <location>
        <begin position="1"/>
        <end position="58"/>
    </location>
</feature>
<dbReference type="InterPro" id="IPR050109">
    <property type="entry name" value="HTH-type_TetR-like_transc_reg"/>
</dbReference>
<dbReference type="Pfam" id="PF17918">
    <property type="entry name" value="TetR_C_15"/>
    <property type="match status" value="1"/>
</dbReference>
<dbReference type="GO" id="GO:0003700">
    <property type="term" value="F:DNA-binding transcription factor activity"/>
    <property type="evidence" value="ECO:0007669"/>
    <property type="project" value="TreeGrafter"/>
</dbReference>
<dbReference type="InterPro" id="IPR001647">
    <property type="entry name" value="HTH_TetR"/>
</dbReference>
<evidence type="ECO:0000256" key="2">
    <source>
        <dbReference type="PROSITE-ProRule" id="PRU00335"/>
    </source>
</evidence>
<keyword evidence="1 2" id="KW-0238">DNA-binding</keyword>
<evidence type="ECO:0000256" key="1">
    <source>
        <dbReference type="ARBA" id="ARBA00023125"/>
    </source>
</evidence>
<evidence type="ECO:0000259" key="3">
    <source>
        <dbReference type="PROSITE" id="PS50977"/>
    </source>
</evidence>
<proteinExistence type="predicted"/>
<sequence length="187" mass="20017">MEELLDAAAEVFAAQGYAKASTNAVAAAAGASPGTLYQFFRNKEAIAEALMARYVQRLRAAHGEAFDLSVADLPLADMLDRVIDPIVAFDRANPGFYALLSDPHLSSGLANAKRPAQALMFEQLDRILAKRAPDFPPEARARTAEVAVHLFRGLLPLIMSADEAALPGLVAETKEVLSAYLAPRLSP</sequence>